<dbReference type="Proteomes" id="UP000243591">
    <property type="component" value="Chromosome"/>
</dbReference>
<dbReference type="RefSeq" id="WP_029090718.1">
    <property type="nucleotide sequence ID" value="NZ_CP023483.1"/>
</dbReference>
<dbReference type="NCBIfam" id="TIGR01076">
    <property type="entry name" value="sortase_fam"/>
    <property type="match status" value="1"/>
</dbReference>
<keyword evidence="4" id="KW-1185">Reference proteome</keyword>
<dbReference type="InterPro" id="IPR053525">
    <property type="entry name" value="Sortase_D"/>
</dbReference>
<dbReference type="SUPFAM" id="SSF63817">
    <property type="entry name" value="Sortase"/>
    <property type="match status" value="1"/>
</dbReference>
<evidence type="ECO:0000256" key="1">
    <source>
        <dbReference type="ARBA" id="ARBA00022801"/>
    </source>
</evidence>
<dbReference type="InterPro" id="IPR041999">
    <property type="entry name" value="Sortase_D_1"/>
</dbReference>
<proteinExistence type="predicted"/>
<dbReference type="InterPro" id="IPR023365">
    <property type="entry name" value="Sortase_dom-sf"/>
</dbReference>
<dbReference type="STRING" id="2756.BFR44_08995"/>
<feature type="active site" description="Proton donor/acceptor" evidence="2">
    <location>
        <position position="110"/>
    </location>
</feature>
<dbReference type="AlphaFoldDB" id="A0A1D2LX43"/>
<evidence type="ECO:0000313" key="3">
    <source>
        <dbReference type="EMBL" id="ATF26379.1"/>
    </source>
</evidence>
<dbReference type="GO" id="GO:0016787">
    <property type="term" value="F:hydrolase activity"/>
    <property type="evidence" value="ECO:0007669"/>
    <property type="project" value="UniProtKB-KW"/>
</dbReference>
<dbReference type="InterPro" id="IPR005754">
    <property type="entry name" value="Sortase"/>
</dbReference>
<name>A0A1D2LX43_BROTH</name>
<accession>A0A1D2LX43</accession>
<sequence length="190" mass="21187">MKKIISIIIIVAGLIFVGIAASEYFSGKKQVEVALADAEKIVDKSKQKSLTADTFSYEIGDVIGLLKIPSLDETLPIIEGTDYEMLDRGVGHYETTKLPGQKKQILFSGHRNTVFTKLGDLKQGDRFVVEMPYGNYEYELKSTEIVDANDLSVIRDMDEELLTLSTCYPFSFIGDAPDRYIVYATPIVKS</sequence>
<organism evidence="3 4">
    <name type="scientific">Brochothrix thermosphacta</name>
    <name type="common">Microbacterium thermosphactum</name>
    <dbReference type="NCBI Taxonomy" id="2756"/>
    <lineage>
        <taxon>Bacteria</taxon>
        <taxon>Bacillati</taxon>
        <taxon>Bacillota</taxon>
        <taxon>Bacilli</taxon>
        <taxon>Bacillales</taxon>
        <taxon>Listeriaceae</taxon>
        <taxon>Brochothrix</taxon>
    </lineage>
</organism>
<dbReference type="CDD" id="cd05828">
    <property type="entry name" value="Sortase_D_1"/>
    <property type="match status" value="1"/>
</dbReference>
<dbReference type="NCBIfam" id="NF033746">
    <property type="entry name" value="class_D_sortase"/>
    <property type="match status" value="1"/>
</dbReference>
<feature type="active site" description="Acyl-thioester intermediate" evidence="2">
    <location>
        <position position="167"/>
    </location>
</feature>
<dbReference type="KEGG" id="bths:CNY62_08310"/>
<evidence type="ECO:0000313" key="4">
    <source>
        <dbReference type="Proteomes" id="UP000243591"/>
    </source>
</evidence>
<gene>
    <name evidence="3" type="ORF">CNY62_08310</name>
</gene>
<dbReference type="OrthoDB" id="165822at2"/>
<dbReference type="Pfam" id="PF04203">
    <property type="entry name" value="Sortase"/>
    <property type="match status" value="1"/>
</dbReference>
<reference evidence="3 4" key="1">
    <citation type="submission" date="2017-09" db="EMBL/GenBank/DDBJ databases">
        <title>Complete Genome Sequences of Two Strains of the Meat Spoilage Bacterium Brochothrix thermosphacta Isolated from Ground Chicken.</title>
        <authorList>
            <person name="Paoli G.C."/>
            <person name="Wijey C."/>
            <person name="Chen C.-Y."/>
            <person name="Nguyen L."/>
            <person name="Yan X."/>
            <person name="Irwin P.L."/>
        </authorList>
    </citation>
    <scope>NUCLEOTIDE SEQUENCE [LARGE SCALE GENOMIC DNA]</scope>
    <source>
        <strain evidence="3 4">BI</strain>
    </source>
</reference>
<dbReference type="EMBL" id="CP023483">
    <property type="protein sequence ID" value="ATF26379.1"/>
    <property type="molecule type" value="Genomic_DNA"/>
</dbReference>
<protein>
    <submittedName>
        <fullName evidence="3">Class D sortase</fullName>
    </submittedName>
</protein>
<dbReference type="Gene3D" id="2.40.260.10">
    <property type="entry name" value="Sortase"/>
    <property type="match status" value="1"/>
</dbReference>
<evidence type="ECO:0000256" key="2">
    <source>
        <dbReference type="PIRSR" id="PIRSR605754-1"/>
    </source>
</evidence>
<keyword evidence="1" id="KW-0378">Hydrolase</keyword>